<protein>
    <submittedName>
        <fullName evidence="2">Uncharacterized protein</fullName>
    </submittedName>
</protein>
<proteinExistence type="predicted"/>
<feature type="chain" id="PRO_5007875205" evidence="1">
    <location>
        <begin position="22"/>
        <end position="58"/>
    </location>
</feature>
<evidence type="ECO:0000256" key="1">
    <source>
        <dbReference type="SAM" id="SignalP"/>
    </source>
</evidence>
<dbReference type="AlphaFoldDB" id="A0A166IEV0"/>
<gene>
    <name evidence="2" type="ORF">FIBSPDRAFT_862439</name>
</gene>
<name>A0A166IEV0_9AGAM</name>
<organism evidence="2 3">
    <name type="scientific">Athelia psychrophila</name>
    <dbReference type="NCBI Taxonomy" id="1759441"/>
    <lineage>
        <taxon>Eukaryota</taxon>
        <taxon>Fungi</taxon>
        <taxon>Dikarya</taxon>
        <taxon>Basidiomycota</taxon>
        <taxon>Agaricomycotina</taxon>
        <taxon>Agaricomycetes</taxon>
        <taxon>Agaricomycetidae</taxon>
        <taxon>Atheliales</taxon>
        <taxon>Atheliaceae</taxon>
        <taxon>Athelia</taxon>
    </lineage>
</organism>
<reference evidence="2 3" key="1">
    <citation type="journal article" date="2016" name="Mol. Biol. Evol.">
        <title>Comparative Genomics of Early-Diverging Mushroom-Forming Fungi Provides Insights into the Origins of Lignocellulose Decay Capabilities.</title>
        <authorList>
            <person name="Nagy L.G."/>
            <person name="Riley R."/>
            <person name="Tritt A."/>
            <person name="Adam C."/>
            <person name="Daum C."/>
            <person name="Floudas D."/>
            <person name="Sun H."/>
            <person name="Yadav J.S."/>
            <person name="Pangilinan J."/>
            <person name="Larsson K.H."/>
            <person name="Matsuura K."/>
            <person name="Barry K."/>
            <person name="Labutti K."/>
            <person name="Kuo R."/>
            <person name="Ohm R.A."/>
            <person name="Bhattacharya S.S."/>
            <person name="Shirouzu T."/>
            <person name="Yoshinaga Y."/>
            <person name="Martin F.M."/>
            <person name="Grigoriev I.V."/>
            <person name="Hibbett D.S."/>
        </authorList>
    </citation>
    <scope>NUCLEOTIDE SEQUENCE [LARGE SCALE GENOMIC DNA]</scope>
    <source>
        <strain evidence="2 3">CBS 109695</strain>
    </source>
</reference>
<dbReference type="EMBL" id="KV417561">
    <property type="protein sequence ID" value="KZP19739.1"/>
    <property type="molecule type" value="Genomic_DNA"/>
</dbReference>
<sequence>MQLSKSTFFVTVAVAASFVTAAPSPADQSHLTPCLGLIQPCTTNAQCCSNECIYSMCV</sequence>
<keyword evidence="3" id="KW-1185">Reference proteome</keyword>
<evidence type="ECO:0000313" key="3">
    <source>
        <dbReference type="Proteomes" id="UP000076532"/>
    </source>
</evidence>
<dbReference type="Proteomes" id="UP000076532">
    <property type="component" value="Unassembled WGS sequence"/>
</dbReference>
<keyword evidence="1" id="KW-0732">Signal</keyword>
<accession>A0A166IEV0</accession>
<feature type="signal peptide" evidence="1">
    <location>
        <begin position="1"/>
        <end position="21"/>
    </location>
</feature>
<evidence type="ECO:0000313" key="2">
    <source>
        <dbReference type="EMBL" id="KZP19739.1"/>
    </source>
</evidence>